<accession>A0A6J5MWP8</accession>
<organism evidence="1">
    <name type="scientific">uncultured Caudovirales phage</name>
    <dbReference type="NCBI Taxonomy" id="2100421"/>
    <lineage>
        <taxon>Viruses</taxon>
        <taxon>Duplodnaviria</taxon>
        <taxon>Heunggongvirae</taxon>
        <taxon>Uroviricota</taxon>
        <taxon>Caudoviricetes</taxon>
        <taxon>Peduoviridae</taxon>
        <taxon>Maltschvirus</taxon>
        <taxon>Maltschvirus maltsch</taxon>
    </lineage>
</organism>
<evidence type="ECO:0000313" key="1">
    <source>
        <dbReference type="EMBL" id="CAB4151354.1"/>
    </source>
</evidence>
<protein>
    <submittedName>
        <fullName evidence="1">Uncharacterized protein</fullName>
    </submittedName>
</protein>
<dbReference type="EMBL" id="LR796555">
    <property type="protein sequence ID" value="CAB4151354.1"/>
    <property type="molecule type" value="Genomic_DNA"/>
</dbReference>
<sequence length="329" mass="33991">MKIKNLLVVIAFLLLPALAQAQSGSPFFRNDNLDAIGVANNTRSVASVSSKGEQFYLPSGTAPGTAIAYPSFVNHVVNDTTEAGTTVSTINATAHAAQVGDIVQFITAASRYGVSYVQTISANSFTIYPPLPVVPTNGDVFSIDRPAFPYLDANLSVKSGLYGPNGATAIFAEDSVHASGDNGIQVLGRQVAALGGSGATGDNTVLNTDPDGRLLVNTGPPNVANLYVCSAAATTTADTQIVAALASNKAYVTAISCSNSSAVNSIITFKRGTTAVWSATVPAMTVQAAYTMNFPNGAVYTAVNEAFNFAMTTTATSTICCVTYFYSTN</sequence>
<proteinExistence type="predicted"/>
<gene>
    <name evidence="1" type="ORF">UFOVP591_13</name>
</gene>
<name>A0A6J5MWP8_9CAUD</name>
<reference evidence="1" key="1">
    <citation type="submission" date="2020-04" db="EMBL/GenBank/DDBJ databases">
        <authorList>
            <person name="Chiriac C."/>
            <person name="Salcher M."/>
            <person name="Ghai R."/>
            <person name="Kavagutti S V."/>
        </authorList>
    </citation>
    <scope>NUCLEOTIDE SEQUENCE</scope>
</reference>